<dbReference type="GO" id="GO:0000209">
    <property type="term" value="P:protein polyubiquitination"/>
    <property type="evidence" value="ECO:0007669"/>
    <property type="project" value="TreeGrafter"/>
</dbReference>
<dbReference type="CDD" id="cd05819">
    <property type="entry name" value="NHL"/>
    <property type="match status" value="1"/>
</dbReference>
<dbReference type="InterPro" id="IPR001258">
    <property type="entry name" value="NHL_repeat"/>
</dbReference>
<feature type="region of interest" description="Disordered" evidence="3">
    <location>
        <begin position="1"/>
        <end position="24"/>
    </location>
</feature>
<keyword evidence="5" id="KW-1185">Reference proteome</keyword>
<dbReference type="PANTHER" id="PTHR24104">
    <property type="entry name" value="E3 UBIQUITIN-PROTEIN LIGASE NHLRC1-RELATED"/>
    <property type="match status" value="1"/>
</dbReference>
<name>A0A813DJE1_POLGL</name>
<dbReference type="InterPro" id="IPR011042">
    <property type="entry name" value="6-blade_b-propeller_TolB-like"/>
</dbReference>
<evidence type="ECO:0000313" key="5">
    <source>
        <dbReference type="Proteomes" id="UP000654075"/>
    </source>
</evidence>
<evidence type="ECO:0000256" key="2">
    <source>
        <dbReference type="PROSITE-ProRule" id="PRU00504"/>
    </source>
</evidence>
<evidence type="ECO:0000256" key="1">
    <source>
        <dbReference type="ARBA" id="ARBA00022737"/>
    </source>
</evidence>
<feature type="compositionally biased region" description="Basic residues" evidence="3">
    <location>
        <begin position="119"/>
        <end position="129"/>
    </location>
</feature>
<reference evidence="4" key="1">
    <citation type="submission" date="2021-02" db="EMBL/GenBank/DDBJ databases">
        <authorList>
            <person name="Dougan E. K."/>
            <person name="Rhodes N."/>
            <person name="Thang M."/>
            <person name="Chan C."/>
        </authorList>
    </citation>
    <scope>NUCLEOTIDE SEQUENCE</scope>
</reference>
<keyword evidence="1" id="KW-0677">Repeat</keyword>
<dbReference type="Proteomes" id="UP000654075">
    <property type="component" value="Unassembled WGS sequence"/>
</dbReference>
<dbReference type="GO" id="GO:0008270">
    <property type="term" value="F:zinc ion binding"/>
    <property type="evidence" value="ECO:0007669"/>
    <property type="project" value="UniProtKB-KW"/>
</dbReference>
<feature type="compositionally biased region" description="Basic residues" evidence="3">
    <location>
        <begin position="568"/>
        <end position="577"/>
    </location>
</feature>
<evidence type="ECO:0000256" key="3">
    <source>
        <dbReference type="SAM" id="MobiDB-lite"/>
    </source>
</evidence>
<feature type="region of interest" description="Disordered" evidence="3">
    <location>
        <begin position="555"/>
        <end position="577"/>
    </location>
</feature>
<comment type="caution">
    <text evidence="4">The sequence shown here is derived from an EMBL/GenBank/DDBJ whole genome shotgun (WGS) entry which is preliminary data.</text>
</comment>
<dbReference type="SUPFAM" id="SSF63829">
    <property type="entry name" value="Calcium-dependent phosphotriesterase"/>
    <property type="match status" value="1"/>
</dbReference>
<feature type="repeat" description="NHL" evidence="2">
    <location>
        <begin position="255"/>
        <end position="288"/>
    </location>
</feature>
<dbReference type="AlphaFoldDB" id="A0A813DJE1"/>
<dbReference type="OrthoDB" id="342730at2759"/>
<protein>
    <submittedName>
        <fullName evidence="4">Uncharacterized protein</fullName>
    </submittedName>
</protein>
<dbReference type="PANTHER" id="PTHR24104:SF25">
    <property type="entry name" value="PROTEIN LIN-41"/>
    <property type="match status" value="1"/>
</dbReference>
<dbReference type="GO" id="GO:0043161">
    <property type="term" value="P:proteasome-mediated ubiquitin-dependent protein catabolic process"/>
    <property type="evidence" value="ECO:0007669"/>
    <property type="project" value="TreeGrafter"/>
</dbReference>
<proteinExistence type="predicted"/>
<dbReference type="GO" id="GO:0061630">
    <property type="term" value="F:ubiquitin protein ligase activity"/>
    <property type="evidence" value="ECO:0007669"/>
    <property type="project" value="TreeGrafter"/>
</dbReference>
<dbReference type="Gene3D" id="2.40.10.500">
    <property type="match status" value="1"/>
</dbReference>
<dbReference type="EMBL" id="CAJNNV010002308">
    <property type="protein sequence ID" value="CAE8586970.1"/>
    <property type="molecule type" value="Genomic_DNA"/>
</dbReference>
<evidence type="ECO:0000313" key="4">
    <source>
        <dbReference type="EMBL" id="CAE8586970.1"/>
    </source>
</evidence>
<dbReference type="PROSITE" id="PS51125">
    <property type="entry name" value="NHL"/>
    <property type="match status" value="1"/>
</dbReference>
<feature type="compositionally biased region" description="Polar residues" evidence="3">
    <location>
        <begin position="1"/>
        <end position="10"/>
    </location>
</feature>
<dbReference type="Gene3D" id="2.120.10.30">
    <property type="entry name" value="TolB, C-terminal domain"/>
    <property type="match status" value="1"/>
</dbReference>
<sequence>MYQPAPSSTFLGPGQIAPFGPQQGQDDELLASVMQRPRGYGQLEDRGDVLLAAILDDALVPRFDRAGHLADQSAALASAAVAAASAGMSFLAQPAFSHQDLRDDAALAVILQGADATPQRRRSPQRGHHSSPSLGRVLERLASGSAGGYTSRRDDASLSRALADGHHSARGRSGHLSARTSRRDDFALNRVLEQLKPDDFTSRRDDEVLARVLGGAGALTAKLPRTILPALVADVAELLHQARAPLRADVLAGGRGRGERLDQLCNPVGMTVSSDGTVLIADCGNCRVLRMVPGAIEGQVVAGRGQPVDSMTDKGFSWFEPVDVALDGAGSLLVTASGSLHLWGSQAPQGALIADGRLPSGMLLEGDGSMLFADALDHCVTRCSWQGGVAHREVVAGCPGHADGEVSADLDRLHRPFGLAIDHEGGLLIADSGNHRIIRWLPGARQGEVVAAGNGRGDRLDQLSYPRGVVAERSGSILVADTFNHRIMRWRKGATHGELVFGGHEHGCRLDQLNRPAALALAPGLPSGPDASEQSLLVADAGNHRVLRLPLRLERPGGRPPTPCRSYQPHRRVARCT</sequence>
<organism evidence="4 5">
    <name type="scientific">Polarella glacialis</name>
    <name type="common">Dinoflagellate</name>
    <dbReference type="NCBI Taxonomy" id="89957"/>
    <lineage>
        <taxon>Eukaryota</taxon>
        <taxon>Sar</taxon>
        <taxon>Alveolata</taxon>
        <taxon>Dinophyceae</taxon>
        <taxon>Suessiales</taxon>
        <taxon>Suessiaceae</taxon>
        <taxon>Polarella</taxon>
    </lineage>
</organism>
<dbReference type="Pfam" id="PF01436">
    <property type="entry name" value="NHL"/>
    <property type="match status" value="1"/>
</dbReference>
<feature type="region of interest" description="Disordered" evidence="3">
    <location>
        <begin position="115"/>
        <end position="136"/>
    </location>
</feature>
<accession>A0A813DJE1</accession>
<gene>
    <name evidence="4" type="ORF">PGLA1383_LOCUS5814</name>
</gene>
<dbReference type="InterPro" id="IPR050952">
    <property type="entry name" value="TRIM-NHL_E3_ligases"/>
</dbReference>